<dbReference type="EMBL" id="GGEC01016247">
    <property type="protein sequence ID" value="MBW96730.1"/>
    <property type="molecule type" value="Transcribed_RNA"/>
</dbReference>
<organism evidence="1">
    <name type="scientific">Rhizophora mucronata</name>
    <name type="common">Asiatic mangrove</name>
    <dbReference type="NCBI Taxonomy" id="61149"/>
    <lineage>
        <taxon>Eukaryota</taxon>
        <taxon>Viridiplantae</taxon>
        <taxon>Streptophyta</taxon>
        <taxon>Embryophyta</taxon>
        <taxon>Tracheophyta</taxon>
        <taxon>Spermatophyta</taxon>
        <taxon>Magnoliopsida</taxon>
        <taxon>eudicotyledons</taxon>
        <taxon>Gunneridae</taxon>
        <taxon>Pentapetalae</taxon>
        <taxon>rosids</taxon>
        <taxon>fabids</taxon>
        <taxon>Malpighiales</taxon>
        <taxon>Rhizophoraceae</taxon>
        <taxon>Rhizophora</taxon>
    </lineage>
</organism>
<name>A0A2P2JTH0_RHIMU</name>
<accession>A0A2P2JTH0</accession>
<reference evidence="1" key="1">
    <citation type="submission" date="2018-02" db="EMBL/GenBank/DDBJ databases">
        <title>Rhizophora mucronata_Transcriptome.</title>
        <authorList>
            <person name="Meera S.P."/>
            <person name="Sreeshan A."/>
            <person name="Augustine A."/>
        </authorList>
    </citation>
    <scope>NUCLEOTIDE SEQUENCE</scope>
    <source>
        <tissue evidence="1">Leaf</tissue>
    </source>
</reference>
<sequence length="83" mass="9170">MNRESKIFTIFHKLLTSCRKGGKIPCQGTREDPSFASYSLGLPRKNHQPSQQILLPPAEGNLNSGGSFLSLLVELKFSCFPGF</sequence>
<evidence type="ECO:0000313" key="1">
    <source>
        <dbReference type="EMBL" id="MBW96730.1"/>
    </source>
</evidence>
<proteinExistence type="predicted"/>
<dbReference type="AlphaFoldDB" id="A0A2P2JTH0"/>
<protein>
    <submittedName>
        <fullName evidence="1">Uncharacterized protein</fullName>
    </submittedName>
</protein>